<organism evidence="2 3">
    <name type="scientific">Phytophthora sojae (strain P6497)</name>
    <name type="common">Soybean stem and root rot agent</name>
    <name type="synonym">Phytophthora megasperma f. sp. glycines</name>
    <dbReference type="NCBI Taxonomy" id="1094619"/>
    <lineage>
        <taxon>Eukaryota</taxon>
        <taxon>Sar</taxon>
        <taxon>Stramenopiles</taxon>
        <taxon>Oomycota</taxon>
        <taxon>Peronosporomycetes</taxon>
        <taxon>Peronosporales</taxon>
        <taxon>Peronosporaceae</taxon>
        <taxon>Phytophthora</taxon>
    </lineage>
</organism>
<keyword evidence="1" id="KW-1133">Transmembrane helix</keyword>
<name>G4Z7R3_PHYSP</name>
<dbReference type="SMR" id="G4Z7R3"/>
<proteinExistence type="predicted"/>
<gene>
    <name evidence="2" type="ORF">PHYSODRAFT_489854</name>
</gene>
<sequence>LFALTIIIGFPLPFTFITVSPGWVTSMLIPLLPFLAKAWLDPEARLQIINTLKSWISQEILVVIYPAYFYIFTTLPANAKTPFAMLLPIMKIFMRNVTSRTVIHLGDEIPEVVLMNVEVFNSLFMSYCMQNSPSIWTTLGLIVIDGTQMIASMHDVDKVIKRMQIVKDQVTKERARRIADNPTIEQILELRRKTILGYAQDILERDSSTQTAQVVPKANDATNVTKLELDYALNVRKVLYITEFVILLNFVEVIVPIIFSANLVVMYHLPNRNYYSQIKGMDDDKLRKTLENVMLYCFLQILSLVVLFYVLWHRLRISGLRELAFVLERQGEQVQTKLVFWVFYNVQATMQHYGEWRRQWC</sequence>
<keyword evidence="1" id="KW-0812">Transmembrane</keyword>
<reference evidence="2 3" key="1">
    <citation type="journal article" date="2006" name="Science">
        <title>Phytophthora genome sequences uncover evolutionary origins and mechanisms of pathogenesis.</title>
        <authorList>
            <person name="Tyler B.M."/>
            <person name="Tripathy S."/>
            <person name="Zhang X."/>
            <person name="Dehal P."/>
            <person name="Jiang R.H."/>
            <person name="Aerts A."/>
            <person name="Arredondo F.D."/>
            <person name="Baxter L."/>
            <person name="Bensasson D."/>
            <person name="Beynon J.L."/>
            <person name="Chapman J."/>
            <person name="Damasceno C.M."/>
            <person name="Dorrance A.E."/>
            <person name="Dou D."/>
            <person name="Dickerman A.W."/>
            <person name="Dubchak I.L."/>
            <person name="Garbelotto M."/>
            <person name="Gijzen M."/>
            <person name="Gordon S.G."/>
            <person name="Govers F."/>
            <person name="Grunwald N.J."/>
            <person name="Huang W."/>
            <person name="Ivors K.L."/>
            <person name="Jones R.W."/>
            <person name="Kamoun S."/>
            <person name="Krampis K."/>
            <person name="Lamour K.H."/>
            <person name="Lee M.K."/>
            <person name="McDonald W.H."/>
            <person name="Medina M."/>
            <person name="Meijer H.J."/>
            <person name="Nordberg E.K."/>
            <person name="Maclean D.J."/>
            <person name="Ospina-Giraldo M.D."/>
            <person name="Morris P.F."/>
            <person name="Phuntumart V."/>
            <person name="Putnam N.H."/>
            <person name="Rash S."/>
            <person name="Rose J.K."/>
            <person name="Sakihama Y."/>
            <person name="Salamov A.A."/>
            <person name="Savidor A."/>
            <person name="Scheuring C.F."/>
            <person name="Smith B.M."/>
            <person name="Sobral B.W."/>
            <person name="Terry A."/>
            <person name="Torto-Alalibo T.A."/>
            <person name="Win J."/>
            <person name="Xu Z."/>
            <person name="Zhang H."/>
            <person name="Grigoriev I.V."/>
            <person name="Rokhsar D.S."/>
            <person name="Boore J.L."/>
        </authorList>
    </citation>
    <scope>NUCLEOTIDE SEQUENCE [LARGE SCALE GENOMIC DNA]</scope>
    <source>
        <strain evidence="2 3">P6497</strain>
    </source>
</reference>
<feature type="transmembrane region" description="Helical" evidence="1">
    <location>
        <begin position="12"/>
        <end position="35"/>
    </location>
</feature>
<feature type="transmembrane region" description="Helical" evidence="1">
    <location>
        <begin position="293"/>
        <end position="312"/>
    </location>
</feature>
<evidence type="ECO:0000313" key="2">
    <source>
        <dbReference type="EMBL" id="EGZ21817.1"/>
    </source>
</evidence>
<dbReference type="Proteomes" id="UP000002640">
    <property type="component" value="Unassembled WGS sequence"/>
</dbReference>
<protein>
    <submittedName>
        <fullName evidence="2">Uncharacterized protein</fullName>
    </submittedName>
</protein>
<dbReference type="GeneID" id="20656478"/>
<accession>G4Z7R3</accession>
<feature type="transmembrane region" description="Helical" evidence="1">
    <location>
        <begin position="244"/>
        <end position="269"/>
    </location>
</feature>
<dbReference type="KEGG" id="psoj:PHYSODRAFT_489854"/>
<evidence type="ECO:0000256" key="1">
    <source>
        <dbReference type="SAM" id="Phobius"/>
    </source>
</evidence>
<evidence type="ECO:0000313" key="3">
    <source>
        <dbReference type="Proteomes" id="UP000002640"/>
    </source>
</evidence>
<dbReference type="AlphaFoldDB" id="G4Z7R3"/>
<dbReference type="OMA" id="HYGEWRR"/>
<keyword evidence="1" id="KW-0472">Membrane</keyword>
<feature type="non-terminal residue" evidence="2">
    <location>
        <position position="1"/>
    </location>
</feature>
<dbReference type="EMBL" id="JH159153">
    <property type="protein sequence ID" value="EGZ21817.1"/>
    <property type="molecule type" value="Genomic_DNA"/>
</dbReference>
<dbReference type="InParanoid" id="G4Z7R3"/>
<dbReference type="RefSeq" id="XP_009524534.1">
    <property type="nucleotide sequence ID" value="XM_009526239.1"/>
</dbReference>
<keyword evidence="3" id="KW-1185">Reference proteome</keyword>